<comment type="caution">
    <text evidence="2">The sequence shown here is derived from an EMBL/GenBank/DDBJ whole genome shotgun (WGS) entry which is preliminary data.</text>
</comment>
<keyword evidence="3" id="KW-1185">Reference proteome</keyword>
<keyword evidence="1" id="KW-0732">Signal</keyword>
<feature type="chain" id="PRO_5041272775" description="Fibronectin type-III domain-containing protein" evidence="1">
    <location>
        <begin position="26"/>
        <end position="683"/>
    </location>
</feature>
<organism evidence="2 3">
    <name type="scientific">Oceanotoga teriensis</name>
    <dbReference type="NCBI Taxonomy" id="515440"/>
    <lineage>
        <taxon>Bacteria</taxon>
        <taxon>Thermotogati</taxon>
        <taxon>Thermotogota</taxon>
        <taxon>Thermotogae</taxon>
        <taxon>Petrotogales</taxon>
        <taxon>Petrotogaceae</taxon>
        <taxon>Oceanotoga</taxon>
    </lineage>
</organism>
<gene>
    <name evidence="2" type="ORF">C7380_10787</name>
</gene>
<evidence type="ECO:0000256" key="1">
    <source>
        <dbReference type="SAM" id="SignalP"/>
    </source>
</evidence>
<name>A0AA45C729_9BACT</name>
<accession>A0AA45C729</accession>
<sequence length="683" mass="77590">MKKVLFLIMLTIMAGILLVSCTQTQKPPVIENKFTPENGTKHLEGTVRLTWKKSESNVPLTYAVYVGESETNLNKVAEKLTNNYYDIQTEPNKRYYWKIEVSDGSQKVSSDVYEFWTKGLEVLLVKYNSGPRVSEGKIEVFNSSNDSKLGEFIADEEGYADINIPNIPEKVELVITKEGNAKTVVKNLKPTYFLNKEPLEIYSRKASLWEDSSDIELNEVTINYYNSDDTPFNIDTTPATQNFKASLEILQKEEFHYITYLTNWNRIPGSGAMISDRTATYSSESTKTTSNISLTGLSNGENALFTAVYDHNDNLVLNIDYVNVQRVLDTAPATPYNVMKATDVAILNQKNMISWMRRRGLAYYNDPVDLTGKNRTFDNSISLNIPELEVDMNGIQTDSNLYIELFWIDFDSYEILKANSLIEGPDDYEEPEAYNVYRSFDDINYVKIGTVRSSYTTYRILQSKPLANFVDQSSQLTPGEEVWYGIKPKYNGYEGNMTKLGSVVPMDQFNIELKSPEHNSMDVSVNPVFKWGPDKELVSDSDVVYAYNLFVYDWNQSNNGLFVPVSDTSTEPFGYTFATLGKEDVSVEFTGNVEKDGLNWHVINPYGIFVSGDNSLYKSDKLENGKSYNWGINIAYAISIDDDSESYSISADFRYRDKGWGVDPYPYGMEPDLHADFTTETLN</sequence>
<evidence type="ECO:0008006" key="4">
    <source>
        <dbReference type="Google" id="ProtNLM"/>
    </source>
</evidence>
<proteinExistence type="predicted"/>
<evidence type="ECO:0000313" key="3">
    <source>
        <dbReference type="Proteomes" id="UP000245921"/>
    </source>
</evidence>
<dbReference type="Proteomes" id="UP000245921">
    <property type="component" value="Unassembled WGS sequence"/>
</dbReference>
<protein>
    <recommendedName>
        <fullName evidence="4">Fibronectin type-III domain-containing protein</fullName>
    </recommendedName>
</protein>
<dbReference type="EMBL" id="QGGI01000007">
    <property type="protein sequence ID" value="PWJ95132.1"/>
    <property type="molecule type" value="Genomic_DNA"/>
</dbReference>
<dbReference type="InterPro" id="IPR013783">
    <property type="entry name" value="Ig-like_fold"/>
</dbReference>
<dbReference type="AlphaFoldDB" id="A0AA45C729"/>
<reference evidence="2 3" key="1">
    <citation type="submission" date="2018-05" db="EMBL/GenBank/DDBJ databases">
        <title>Genomic Encyclopedia of Type Strains, Phase IV (KMG-IV): sequencing the most valuable type-strain genomes for metagenomic binning, comparative biology and taxonomic classification.</title>
        <authorList>
            <person name="Goeker M."/>
        </authorList>
    </citation>
    <scope>NUCLEOTIDE SEQUENCE [LARGE SCALE GENOMIC DNA]</scope>
    <source>
        <strain evidence="2 3">DSM 24906</strain>
    </source>
</reference>
<dbReference type="Gene3D" id="2.60.40.10">
    <property type="entry name" value="Immunoglobulins"/>
    <property type="match status" value="1"/>
</dbReference>
<feature type="signal peptide" evidence="1">
    <location>
        <begin position="1"/>
        <end position="25"/>
    </location>
</feature>
<dbReference type="PROSITE" id="PS51257">
    <property type="entry name" value="PROKAR_LIPOPROTEIN"/>
    <property type="match status" value="1"/>
</dbReference>
<dbReference type="RefSeq" id="WP_109604667.1">
    <property type="nucleotide sequence ID" value="NZ_QGGI01000007.1"/>
</dbReference>
<evidence type="ECO:0000313" key="2">
    <source>
        <dbReference type="EMBL" id="PWJ95132.1"/>
    </source>
</evidence>